<dbReference type="PANTHER" id="PTHR22912">
    <property type="entry name" value="DISULFIDE OXIDOREDUCTASE"/>
    <property type="match status" value="1"/>
</dbReference>
<evidence type="ECO:0000256" key="7">
    <source>
        <dbReference type="ARBA" id="ARBA00023002"/>
    </source>
</evidence>
<evidence type="ECO:0000313" key="11">
    <source>
        <dbReference type="EMBL" id="NQV65984.1"/>
    </source>
</evidence>
<keyword evidence="5" id="KW-0285">Flavoprotein</keyword>
<evidence type="ECO:0000259" key="10">
    <source>
        <dbReference type="Pfam" id="PF02852"/>
    </source>
</evidence>
<dbReference type="SUPFAM" id="SSF55424">
    <property type="entry name" value="FAD/NAD-linked reductases, dimerisation (C-terminal) domain"/>
    <property type="match status" value="1"/>
</dbReference>
<dbReference type="InterPro" id="IPR016156">
    <property type="entry name" value="FAD/NAD-linked_Rdtase_dimer_sf"/>
</dbReference>
<dbReference type="Gene3D" id="3.50.50.60">
    <property type="entry name" value="FAD/NAD(P)-binding domain"/>
    <property type="match status" value="1"/>
</dbReference>
<dbReference type="PANTHER" id="PTHR22912:SF224">
    <property type="entry name" value="DIHYDROLIPOYL DEHYDROGENASE"/>
    <property type="match status" value="1"/>
</dbReference>
<dbReference type="GO" id="GO:0050660">
    <property type="term" value="F:flavin adenine dinucleotide binding"/>
    <property type="evidence" value="ECO:0007669"/>
    <property type="project" value="TreeGrafter"/>
</dbReference>
<evidence type="ECO:0000256" key="3">
    <source>
        <dbReference type="ARBA" id="ARBA00007532"/>
    </source>
</evidence>
<dbReference type="AlphaFoldDB" id="A0A973A8N8"/>
<dbReference type="FunFam" id="3.30.390.30:FF:000001">
    <property type="entry name" value="Dihydrolipoyl dehydrogenase"/>
    <property type="match status" value="1"/>
</dbReference>
<dbReference type="InterPro" id="IPR036188">
    <property type="entry name" value="FAD/NAD-bd_sf"/>
</dbReference>
<name>A0A973A8N8_9GAMM</name>
<evidence type="ECO:0000256" key="9">
    <source>
        <dbReference type="ARBA" id="ARBA00031281"/>
    </source>
</evidence>
<sequence length="180" mass="19102">FIYVNDLCSTDAPGIFAVGDVVRGPMLAHKGMEEGVMVAERIAGHKPMVNYDCVPSVIYTHPEIAWVGKTEQELKASGDDYNVGLFPLAVSGRAQASNDTAGMIKVLADAATDRILGVHMIGGHASEMISEAVIAMEFGSSAEDIGLTMFAHPTLSEGFHEAALAVAGHAIHIANRKRKK</sequence>
<dbReference type="Gene3D" id="3.30.390.30">
    <property type="match status" value="1"/>
</dbReference>
<dbReference type="InterPro" id="IPR004099">
    <property type="entry name" value="Pyr_nucl-diS_OxRdtase_dimer"/>
</dbReference>
<dbReference type="SUPFAM" id="SSF51905">
    <property type="entry name" value="FAD/NAD(P)-binding domain"/>
    <property type="match status" value="1"/>
</dbReference>
<evidence type="ECO:0000256" key="6">
    <source>
        <dbReference type="ARBA" id="ARBA00022827"/>
    </source>
</evidence>
<gene>
    <name evidence="11" type="ORF">HQ497_11535</name>
</gene>
<evidence type="ECO:0000256" key="4">
    <source>
        <dbReference type="ARBA" id="ARBA00022490"/>
    </source>
</evidence>
<keyword evidence="7 11" id="KW-0560">Oxidoreductase</keyword>
<keyword evidence="4" id="KW-0963">Cytoplasm</keyword>
<comment type="cofactor">
    <cofactor evidence="1">
        <name>FAD</name>
        <dbReference type="ChEBI" id="CHEBI:57692"/>
    </cofactor>
</comment>
<comment type="subcellular location">
    <subcellularLocation>
        <location evidence="2">Cytoplasm</location>
    </subcellularLocation>
</comment>
<evidence type="ECO:0000313" key="12">
    <source>
        <dbReference type="Proteomes" id="UP000754644"/>
    </source>
</evidence>
<protein>
    <recommendedName>
        <fullName evidence="9">Dihydrolipoamide dehydrogenase</fullName>
    </recommendedName>
</protein>
<dbReference type="Proteomes" id="UP000754644">
    <property type="component" value="Unassembled WGS sequence"/>
</dbReference>
<evidence type="ECO:0000256" key="5">
    <source>
        <dbReference type="ARBA" id="ARBA00022630"/>
    </source>
</evidence>
<evidence type="ECO:0000256" key="1">
    <source>
        <dbReference type="ARBA" id="ARBA00001974"/>
    </source>
</evidence>
<keyword evidence="8" id="KW-0520">NAD</keyword>
<dbReference type="GO" id="GO:0006103">
    <property type="term" value="P:2-oxoglutarate metabolic process"/>
    <property type="evidence" value="ECO:0007669"/>
    <property type="project" value="TreeGrafter"/>
</dbReference>
<reference evidence="11" key="1">
    <citation type="submission" date="2020-05" db="EMBL/GenBank/DDBJ databases">
        <title>Sulfur intermediates as new biogeochemical hubs in an aquatic model microbial ecosystem.</title>
        <authorList>
            <person name="Vigneron A."/>
        </authorList>
    </citation>
    <scope>NUCLEOTIDE SEQUENCE</scope>
    <source>
        <strain evidence="11">Bin.250</strain>
    </source>
</reference>
<dbReference type="Pfam" id="PF02852">
    <property type="entry name" value="Pyr_redox_dim"/>
    <property type="match status" value="1"/>
</dbReference>
<feature type="non-terminal residue" evidence="11">
    <location>
        <position position="1"/>
    </location>
</feature>
<dbReference type="PRINTS" id="PR00411">
    <property type="entry name" value="PNDRDTASEI"/>
</dbReference>
<dbReference type="InterPro" id="IPR050151">
    <property type="entry name" value="Class-I_Pyr_Nuc-Dis_Oxidored"/>
</dbReference>
<feature type="domain" description="Pyridine nucleotide-disulphide oxidoreductase dimerisation" evidence="10">
    <location>
        <begin position="54"/>
        <end position="163"/>
    </location>
</feature>
<comment type="similarity">
    <text evidence="3">Belongs to the class-I pyridine nucleotide-disulfide oxidoreductase family.</text>
</comment>
<organism evidence="11 12">
    <name type="scientific">SAR86 cluster bacterium</name>
    <dbReference type="NCBI Taxonomy" id="2030880"/>
    <lineage>
        <taxon>Bacteria</taxon>
        <taxon>Pseudomonadati</taxon>
        <taxon>Pseudomonadota</taxon>
        <taxon>Gammaproteobacteria</taxon>
        <taxon>SAR86 cluster</taxon>
    </lineage>
</organism>
<dbReference type="GO" id="GO:0004148">
    <property type="term" value="F:dihydrolipoyl dehydrogenase (NADH) activity"/>
    <property type="evidence" value="ECO:0007669"/>
    <property type="project" value="TreeGrafter"/>
</dbReference>
<dbReference type="EMBL" id="JABMOJ010000436">
    <property type="protein sequence ID" value="NQV65984.1"/>
    <property type="molecule type" value="Genomic_DNA"/>
</dbReference>
<accession>A0A973A8N8</accession>
<proteinExistence type="inferred from homology"/>
<dbReference type="GO" id="GO:0005737">
    <property type="term" value="C:cytoplasm"/>
    <property type="evidence" value="ECO:0007669"/>
    <property type="project" value="UniProtKB-SubCell"/>
</dbReference>
<comment type="caution">
    <text evidence="11">The sequence shown here is derived from an EMBL/GenBank/DDBJ whole genome shotgun (WGS) entry which is preliminary data.</text>
</comment>
<keyword evidence="6" id="KW-0274">FAD</keyword>
<evidence type="ECO:0000256" key="8">
    <source>
        <dbReference type="ARBA" id="ARBA00023027"/>
    </source>
</evidence>
<evidence type="ECO:0000256" key="2">
    <source>
        <dbReference type="ARBA" id="ARBA00004496"/>
    </source>
</evidence>